<dbReference type="OrthoDB" id="3265205at2759"/>
<dbReference type="EMBL" id="KZ857451">
    <property type="protein sequence ID" value="RDX44345.1"/>
    <property type="molecule type" value="Genomic_DNA"/>
</dbReference>
<dbReference type="SMART" id="SM00220">
    <property type="entry name" value="S_TKc"/>
    <property type="match status" value="1"/>
</dbReference>
<dbReference type="InterPro" id="IPR000719">
    <property type="entry name" value="Prot_kinase_dom"/>
</dbReference>
<sequence>MRLFIYDGDEKEGGFGRVFRARVIDEPQKFVAVKKCHVTDHVKHPRLLHEACALVLLQGHSAIPLVHAWGRSQFYEYLALELLHTDLNALRTKLTLRNLVALSHQVLEGLEYIHSRGIVHCDIKPSNLMLAPTEGAEPGRVRIIDFGICRPYRDPTTLEHLPDKGTPRSVGTSSFVSLNVHLHHSPSRRDDVESLSYTILSLIAGRLPWDSPTGLCLSSRTVFTLKRQWTGTRLVGLGDVSVFGELVDYARLLDYTEKPDYARWKERLRSLPVPNMLKDPLYDPSITSAATTMESGSPLTSQSILPPPSKPLSNLEGSDGLWRPTFTWDQAIPVADDELLGDEEEIVRARLDTLDGVPEGQEDHLSIYCREVMHPLRR</sequence>
<dbReference type="InterPro" id="IPR008271">
    <property type="entry name" value="Ser/Thr_kinase_AS"/>
</dbReference>
<evidence type="ECO:0000313" key="3">
    <source>
        <dbReference type="EMBL" id="RDX44345.1"/>
    </source>
</evidence>
<accession>A0A371CVQ2</accession>
<dbReference type="PROSITE" id="PS50011">
    <property type="entry name" value="PROTEIN_KINASE_DOM"/>
    <property type="match status" value="1"/>
</dbReference>
<organism evidence="3 4">
    <name type="scientific">Lentinus brumalis</name>
    <dbReference type="NCBI Taxonomy" id="2498619"/>
    <lineage>
        <taxon>Eukaryota</taxon>
        <taxon>Fungi</taxon>
        <taxon>Dikarya</taxon>
        <taxon>Basidiomycota</taxon>
        <taxon>Agaricomycotina</taxon>
        <taxon>Agaricomycetes</taxon>
        <taxon>Polyporales</taxon>
        <taxon>Polyporaceae</taxon>
        <taxon>Lentinus</taxon>
    </lineage>
</organism>
<dbReference type="Gene3D" id="1.10.510.10">
    <property type="entry name" value="Transferase(Phosphotransferase) domain 1"/>
    <property type="match status" value="1"/>
</dbReference>
<keyword evidence="4" id="KW-1185">Reference proteome</keyword>
<dbReference type="InterPro" id="IPR011009">
    <property type="entry name" value="Kinase-like_dom_sf"/>
</dbReference>
<protein>
    <recommendedName>
        <fullName evidence="1">non-specific serine/threonine protein kinase</fullName>
        <ecNumber evidence="1">2.7.11.1</ecNumber>
    </recommendedName>
</protein>
<evidence type="ECO:0000313" key="4">
    <source>
        <dbReference type="Proteomes" id="UP000256964"/>
    </source>
</evidence>
<dbReference type="Proteomes" id="UP000256964">
    <property type="component" value="Unassembled WGS sequence"/>
</dbReference>
<dbReference type="AlphaFoldDB" id="A0A371CVQ2"/>
<dbReference type="SUPFAM" id="SSF56112">
    <property type="entry name" value="Protein kinase-like (PK-like)"/>
    <property type="match status" value="1"/>
</dbReference>
<reference evidence="3 4" key="1">
    <citation type="journal article" date="2018" name="Biotechnol. Biofuels">
        <title>Integrative visual omics of the white-rot fungus Polyporus brumalis exposes the biotechnological potential of its oxidative enzymes for delignifying raw plant biomass.</title>
        <authorList>
            <person name="Miyauchi S."/>
            <person name="Rancon A."/>
            <person name="Drula E."/>
            <person name="Hage H."/>
            <person name="Chaduli D."/>
            <person name="Favel A."/>
            <person name="Grisel S."/>
            <person name="Henrissat B."/>
            <person name="Herpoel-Gimbert I."/>
            <person name="Ruiz-Duenas F.J."/>
            <person name="Chevret D."/>
            <person name="Hainaut M."/>
            <person name="Lin J."/>
            <person name="Wang M."/>
            <person name="Pangilinan J."/>
            <person name="Lipzen A."/>
            <person name="Lesage-Meessen L."/>
            <person name="Navarro D."/>
            <person name="Riley R."/>
            <person name="Grigoriev I.V."/>
            <person name="Zhou S."/>
            <person name="Raouche S."/>
            <person name="Rosso M.N."/>
        </authorList>
    </citation>
    <scope>NUCLEOTIDE SEQUENCE [LARGE SCALE GENOMIC DNA]</scope>
    <source>
        <strain evidence="3 4">BRFM 1820</strain>
    </source>
</reference>
<dbReference type="STRING" id="139420.A0A371CVQ2"/>
<evidence type="ECO:0000256" key="1">
    <source>
        <dbReference type="ARBA" id="ARBA00012513"/>
    </source>
</evidence>
<dbReference type="PROSITE" id="PS00108">
    <property type="entry name" value="PROTEIN_KINASE_ST"/>
    <property type="match status" value="1"/>
</dbReference>
<gene>
    <name evidence="3" type="ORF">OH76DRAFT_1446025</name>
</gene>
<dbReference type="Pfam" id="PF00069">
    <property type="entry name" value="Pkinase"/>
    <property type="match status" value="1"/>
</dbReference>
<evidence type="ECO:0000259" key="2">
    <source>
        <dbReference type="PROSITE" id="PS50011"/>
    </source>
</evidence>
<proteinExistence type="predicted"/>
<dbReference type="GO" id="GO:0005524">
    <property type="term" value="F:ATP binding"/>
    <property type="evidence" value="ECO:0007669"/>
    <property type="project" value="InterPro"/>
</dbReference>
<dbReference type="EC" id="2.7.11.1" evidence="1"/>
<name>A0A371CVQ2_9APHY</name>
<dbReference type="InterPro" id="IPR050235">
    <property type="entry name" value="CK1_Ser-Thr_kinase"/>
</dbReference>
<feature type="domain" description="Protein kinase" evidence="2">
    <location>
        <begin position="4"/>
        <end position="300"/>
    </location>
</feature>
<dbReference type="PANTHER" id="PTHR11909">
    <property type="entry name" value="CASEIN KINASE-RELATED"/>
    <property type="match status" value="1"/>
</dbReference>
<dbReference type="GO" id="GO:0004674">
    <property type="term" value="F:protein serine/threonine kinase activity"/>
    <property type="evidence" value="ECO:0007669"/>
    <property type="project" value="UniProtKB-EC"/>
</dbReference>